<gene>
    <name evidence="2" type="ORF">ST44_13150</name>
</gene>
<dbReference type="Pfam" id="PF10021">
    <property type="entry name" value="PARG_cat_microb"/>
    <property type="match status" value="1"/>
</dbReference>
<proteinExistence type="predicted"/>
<dbReference type="Proteomes" id="UP000032046">
    <property type="component" value="Unassembled WGS sequence"/>
</dbReference>
<dbReference type="NCBIfam" id="TIGR02452">
    <property type="entry name" value="TIGR02452 family protein"/>
    <property type="match status" value="1"/>
</dbReference>
<organism evidence="2 3">
    <name type="scientific">Prevotella pectinovora</name>
    <dbReference type="NCBI Taxonomy" id="1602169"/>
    <lineage>
        <taxon>Bacteria</taxon>
        <taxon>Pseudomonadati</taxon>
        <taxon>Bacteroidota</taxon>
        <taxon>Bacteroidia</taxon>
        <taxon>Bacteroidales</taxon>
        <taxon>Prevotellaceae</taxon>
        <taxon>Prevotella</taxon>
    </lineage>
</organism>
<name>A0A0D0IWR5_9BACT</name>
<protein>
    <recommendedName>
        <fullName evidence="1">Microbial-type PARG catalytic domain-containing protein</fullName>
    </recommendedName>
</protein>
<dbReference type="InterPro" id="IPR012664">
    <property type="entry name" value="CHP02452"/>
</dbReference>
<dbReference type="InterPro" id="IPR043472">
    <property type="entry name" value="Macro_dom-like"/>
</dbReference>
<reference evidence="2 3" key="1">
    <citation type="submission" date="2015-01" db="EMBL/GenBank/DDBJ databases">
        <title>Comparative genomics of non-oral Prevotella species.</title>
        <authorList>
            <person name="Accetto T."/>
            <person name="Nograsek B."/>
            <person name="Avgustin G."/>
        </authorList>
    </citation>
    <scope>NUCLEOTIDE SEQUENCE [LARGE SCALE GENOMIC DNA]</scope>
    <source>
        <strain evidence="2 3">P5-119</strain>
    </source>
</reference>
<dbReference type="PANTHER" id="PTHR35596">
    <property type="entry name" value="DUF2263 DOMAIN-CONTAINING PROTEIN"/>
    <property type="match status" value="1"/>
</dbReference>
<keyword evidence="3" id="KW-1185">Reference proteome</keyword>
<dbReference type="Gene3D" id="3.40.220.10">
    <property type="entry name" value="Leucine Aminopeptidase, subunit E, domain 1"/>
    <property type="match status" value="1"/>
</dbReference>
<sequence length="436" mass="48727">MPYPRFTTLCAQAQTEINRRVNELQNAIAQLTDSNNMADAFFACGMSFRLHGNDNMLDACDLMKDITGDKLLAYLQDDSIIKPSADKQKLIATFKKNPSFSHRMFMEGYEYEKILQYPKDEPATTSAPVTSPKPASSWDAEQWNKDFEASKTVTNGTRYVRTKVWDSTLAIVKAGTYVSQSGAQVTLPLNPNILAESKFYKTEIPMLTADTRYNTLYRVHAGDCLEFAKSLHDSDNTDDLCVLNLASYRNPGGGVTGGAGAQEEYLFRCSDYFRSLYQYGADSAQYGIPHATDSYPLDRNFGGVYSHGVTIFRDKEANGYALLDTPWHVNFVAAAVSRLPYPCQQIPANDIPMVENTIRTILRIAYTNGQRRLVLGAIGCGAFNHPPKHMAQIFKQVLHEPEFGGIFKEVHFAIFDDHNAKRKGVSNVDAFTEVFS</sequence>
<dbReference type="RefSeq" id="WP_042520319.1">
    <property type="nucleotide sequence ID" value="NZ_JXQK01000092.1"/>
</dbReference>
<dbReference type="InterPro" id="IPR019261">
    <property type="entry name" value="PARG_cat_microbial"/>
</dbReference>
<feature type="domain" description="Microbial-type PARG catalytic" evidence="1">
    <location>
        <begin position="167"/>
        <end position="314"/>
    </location>
</feature>
<evidence type="ECO:0000259" key="1">
    <source>
        <dbReference type="Pfam" id="PF10021"/>
    </source>
</evidence>
<comment type="caution">
    <text evidence="2">The sequence shown here is derived from an EMBL/GenBank/DDBJ whole genome shotgun (WGS) entry which is preliminary data.</text>
</comment>
<dbReference type="EMBL" id="JXQK01000092">
    <property type="protein sequence ID" value="KIP59629.1"/>
    <property type="molecule type" value="Genomic_DNA"/>
</dbReference>
<evidence type="ECO:0000313" key="3">
    <source>
        <dbReference type="Proteomes" id="UP000032046"/>
    </source>
</evidence>
<accession>A0A0D0IWR5</accession>
<dbReference type="STRING" id="1602171.ST44_13150"/>
<dbReference type="PANTHER" id="PTHR35596:SF1">
    <property type="entry name" value="MICROBIAL-TYPE PARG CATALYTIC DOMAIN-CONTAINING PROTEIN"/>
    <property type="match status" value="1"/>
</dbReference>
<dbReference type="AlphaFoldDB" id="A0A0D0IWR5"/>
<evidence type="ECO:0000313" key="2">
    <source>
        <dbReference type="EMBL" id="KIP59629.1"/>
    </source>
</evidence>
<dbReference type="SUPFAM" id="SSF52949">
    <property type="entry name" value="Macro domain-like"/>
    <property type="match status" value="1"/>
</dbReference>